<comment type="caution">
    <text evidence="1">The sequence shown here is derived from an EMBL/GenBank/DDBJ whole genome shotgun (WGS) entry which is preliminary data.</text>
</comment>
<name>A0A4R6TT36_9BACI</name>
<dbReference type="Gene3D" id="2.30.30.340">
    <property type="entry name" value="Hypothetical protein YfhH like domains"/>
    <property type="match status" value="1"/>
</dbReference>
<sequence>MKRYADMNEQELLAEIGALTEKARKAEQLGMPNEYAVHERKIAMAKSYLVDVSQFEVGATYTIEEDGEQVPFKIDYFKGIFAWGYRGEDISLQAVPVSVLKK</sequence>
<dbReference type="EMBL" id="SNYJ01000029">
    <property type="protein sequence ID" value="TDQ33751.1"/>
    <property type="molecule type" value="Genomic_DNA"/>
</dbReference>
<dbReference type="RefSeq" id="WP_133582311.1">
    <property type="nucleotide sequence ID" value="NZ_SNYJ01000029.1"/>
</dbReference>
<dbReference type="Pfam" id="PF08838">
    <property type="entry name" value="DUF1811"/>
    <property type="match status" value="1"/>
</dbReference>
<proteinExistence type="predicted"/>
<dbReference type="InterPro" id="IPR036289">
    <property type="entry name" value="YfhH"/>
</dbReference>
<dbReference type="Proteomes" id="UP000295632">
    <property type="component" value="Unassembled WGS sequence"/>
</dbReference>
<evidence type="ECO:0000313" key="1">
    <source>
        <dbReference type="EMBL" id="TDQ33751.1"/>
    </source>
</evidence>
<keyword evidence="2" id="KW-1185">Reference proteome</keyword>
<organism evidence="1 2">
    <name type="scientific">Aureibacillus halotolerans</name>
    <dbReference type="NCBI Taxonomy" id="1508390"/>
    <lineage>
        <taxon>Bacteria</taxon>
        <taxon>Bacillati</taxon>
        <taxon>Bacillota</taxon>
        <taxon>Bacilli</taxon>
        <taxon>Bacillales</taxon>
        <taxon>Bacillaceae</taxon>
        <taxon>Aureibacillus</taxon>
    </lineage>
</organism>
<dbReference type="Gene3D" id="1.10.287.880">
    <property type="entry name" value="Hypothetical protein YfhH domain"/>
    <property type="match status" value="1"/>
</dbReference>
<dbReference type="AlphaFoldDB" id="A0A4R6TT36"/>
<protein>
    <submittedName>
        <fullName evidence="1">Uncharacterized protein DUF1811</fullName>
    </submittedName>
</protein>
<dbReference type="InterPro" id="IPR014938">
    <property type="entry name" value="YfhH-like"/>
</dbReference>
<dbReference type="SUPFAM" id="SSF101697">
    <property type="entry name" value="Hypothetical protein YfhH"/>
    <property type="match status" value="1"/>
</dbReference>
<dbReference type="OrthoDB" id="2353288at2"/>
<gene>
    <name evidence="1" type="ORF">EV213_12917</name>
</gene>
<accession>A0A4R6TT36</accession>
<evidence type="ECO:0000313" key="2">
    <source>
        <dbReference type="Proteomes" id="UP000295632"/>
    </source>
</evidence>
<reference evidence="1 2" key="1">
    <citation type="submission" date="2019-03" db="EMBL/GenBank/DDBJ databases">
        <title>Genomic Encyclopedia of Type Strains, Phase IV (KMG-IV): sequencing the most valuable type-strain genomes for metagenomic binning, comparative biology and taxonomic classification.</title>
        <authorList>
            <person name="Goeker M."/>
        </authorList>
    </citation>
    <scope>NUCLEOTIDE SEQUENCE [LARGE SCALE GENOMIC DNA]</scope>
    <source>
        <strain evidence="1 2">DSM 28697</strain>
    </source>
</reference>